<name>A0A1M6ERC8_9RHOB</name>
<dbReference type="OrthoDB" id="7869201at2"/>
<gene>
    <name evidence="1" type="ORF">SAMN05444417_2129</name>
</gene>
<reference evidence="1 2" key="1">
    <citation type="submission" date="2016-11" db="EMBL/GenBank/DDBJ databases">
        <authorList>
            <person name="Jaros S."/>
            <person name="Januszkiewicz K."/>
            <person name="Wedrychowicz H."/>
        </authorList>
    </citation>
    <scope>NUCLEOTIDE SEQUENCE [LARGE SCALE GENOMIC DNA]</scope>
    <source>
        <strain evidence="1 2">DSM 100565</strain>
    </source>
</reference>
<evidence type="ECO:0000313" key="2">
    <source>
        <dbReference type="Proteomes" id="UP000184292"/>
    </source>
</evidence>
<accession>A0A1M6ERC8</accession>
<evidence type="ECO:0000313" key="1">
    <source>
        <dbReference type="EMBL" id="SHI87899.1"/>
    </source>
</evidence>
<dbReference type="RefSeq" id="WP_073329683.1">
    <property type="nucleotide sequence ID" value="NZ_FQYO01000003.1"/>
</dbReference>
<organism evidence="1 2">
    <name type="scientific">Wenxinia saemankumensis</name>
    <dbReference type="NCBI Taxonomy" id="1447782"/>
    <lineage>
        <taxon>Bacteria</taxon>
        <taxon>Pseudomonadati</taxon>
        <taxon>Pseudomonadota</taxon>
        <taxon>Alphaproteobacteria</taxon>
        <taxon>Rhodobacterales</taxon>
        <taxon>Roseobacteraceae</taxon>
        <taxon>Wenxinia</taxon>
    </lineage>
</organism>
<protein>
    <recommendedName>
        <fullName evidence="3">Antifreeze protein</fullName>
    </recommendedName>
</protein>
<keyword evidence="2" id="KW-1185">Reference proteome</keyword>
<dbReference type="Proteomes" id="UP000184292">
    <property type="component" value="Unassembled WGS sequence"/>
</dbReference>
<evidence type="ECO:0008006" key="3">
    <source>
        <dbReference type="Google" id="ProtNLM"/>
    </source>
</evidence>
<dbReference type="EMBL" id="FQYO01000003">
    <property type="protein sequence ID" value="SHI87899.1"/>
    <property type="molecule type" value="Genomic_DNA"/>
</dbReference>
<dbReference type="AlphaFoldDB" id="A0A1M6ERC8"/>
<sequence length="101" mass="10898">MARIPTIFDWWGAAMQTALVAAEAQTVIALRLWGMAADWHGGAGERERMIAEKAPVFARAAGAAMTAALALQPPPLVALAALRPIRARTRANLRRLSRPSR</sequence>
<dbReference type="STRING" id="1447782.SAMN05444417_2129"/>
<proteinExistence type="predicted"/>